<keyword evidence="3" id="KW-1185">Reference proteome</keyword>
<evidence type="ECO:0000313" key="3">
    <source>
        <dbReference type="Proteomes" id="UP000272474"/>
    </source>
</evidence>
<dbReference type="SUPFAM" id="SSF89082">
    <property type="entry name" value="Antibiotic binding domain of TipA-like multidrug resistance regulators"/>
    <property type="match status" value="1"/>
</dbReference>
<gene>
    <name evidence="2" type="ORF">D7294_08885</name>
</gene>
<dbReference type="AlphaFoldDB" id="A0A3A9Z6Y1"/>
<name>A0A3A9Z6Y1_9ACTN</name>
<dbReference type="InterPro" id="IPR036244">
    <property type="entry name" value="TipA-like_antibiotic-bd"/>
</dbReference>
<dbReference type="Pfam" id="PF07739">
    <property type="entry name" value="TipAS"/>
    <property type="match status" value="1"/>
</dbReference>
<reference evidence="2 3" key="1">
    <citation type="journal article" date="2014" name="Int. J. Syst. Evol. Microbiol.">
        <title>Streptomyces hoynatensis sp. nov., isolated from deep marine sediment.</title>
        <authorList>
            <person name="Veyisoglu A."/>
            <person name="Sahin N."/>
        </authorList>
    </citation>
    <scope>NUCLEOTIDE SEQUENCE [LARGE SCALE GENOMIC DNA]</scope>
    <source>
        <strain evidence="2 3">KCTC 29097</strain>
    </source>
</reference>
<dbReference type="Proteomes" id="UP000272474">
    <property type="component" value="Unassembled WGS sequence"/>
</dbReference>
<protein>
    <recommendedName>
        <fullName evidence="1">TipAS antibiotic-recognition domain-containing protein</fullName>
    </recommendedName>
</protein>
<organism evidence="2 3">
    <name type="scientific">Streptomyces hoynatensis</name>
    <dbReference type="NCBI Taxonomy" id="1141874"/>
    <lineage>
        <taxon>Bacteria</taxon>
        <taxon>Bacillati</taxon>
        <taxon>Actinomycetota</taxon>
        <taxon>Actinomycetes</taxon>
        <taxon>Kitasatosporales</taxon>
        <taxon>Streptomycetaceae</taxon>
        <taxon>Streptomyces</taxon>
    </lineage>
</organism>
<feature type="domain" description="TipAS antibiotic-recognition" evidence="1">
    <location>
        <begin position="1"/>
        <end position="62"/>
    </location>
</feature>
<accession>A0A3A9Z6Y1</accession>
<dbReference type="OrthoDB" id="9809391at2"/>
<dbReference type="Gene3D" id="1.10.490.50">
    <property type="entry name" value="Antibiotic binding domain of TipA-like multidrug resistance regulators"/>
    <property type="match status" value="1"/>
</dbReference>
<dbReference type="RefSeq" id="WP_120677385.1">
    <property type="nucleotide sequence ID" value="NZ_RBAL01000004.1"/>
</dbReference>
<evidence type="ECO:0000259" key="1">
    <source>
        <dbReference type="Pfam" id="PF07739"/>
    </source>
</evidence>
<dbReference type="InterPro" id="IPR012925">
    <property type="entry name" value="TipAS_dom"/>
</dbReference>
<proteinExistence type="predicted"/>
<dbReference type="EMBL" id="RBAL01000004">
    <property type="protein sequence ID" value="RKN43819.1"/>
    <property type="molecule type" value="Genomic_DNA"/>
</dbReference>
<comment type="caution">
    <text evidence="2">The sequence shown here is derived from an EMBL/GenBank/DDBJ whole genome shotgun (WGS) entry which is preliminary data.</text>
</comment>
<sequence>MAARHVAWLGQIPGTPVADGDRERSAELLRGLGRLYVRDPRFSATYGGRDTAAFVRDSLDEYARVSR</sequence>
<evidence type="ECO:0000313" key="2">
    <source>
        <dbReference type="EMBL" id="RKN43819.1"/>
    </source>
</evidence>